<evidence type="ECO:0000256" key="3">
    <source>
        <dbReference type="ARBA" id="ARBA00022989"/>
    </source>
</evidence>
<gene>
    <name evidence="8" type="ORF">OBBRIDRAFT_743810</name>
</gene>
<dbReference type="OrthoDB" id="1588579at2759"/>
<dbReference type="InterPro" id="IPR037185">
    <property type="entry name" value="EmrE-like"/>
</dbReference>
<keyword evidence="4 6" id="KW-0472">Membrane</keyword>
<feature type="transmembrane region" description="Helical" evidence="6">
    <location>
        <begin position="136"/>
        <end position="158"/>
    </location>
</feature>
<evidence type="ECO:0000256" key="5">
    <source>
        <dbReference type="SAM" id="MobiDB-lite"/>
    </source>
</evidence>
<dbReference type="InterPro" id="IPR004853">
    <property type="entry name" value="Sugar_P_trans_dom"/>
</dbReference>
<feature type="region of interest" description="Disordered" evidence="5">
    <location>
        <begin position="1"/>
        <end position="27"/>
    </location>
</feature>
<feature type="region of interest" description="Disordered" evidence="5">
    <location>
        <begin position="472"/>
        <end position="600"/>
    </location>
</feature>
<proteinExistence type="predicted"/>
<evidence type="ECO:0000256" key="1">
    <source>
        <dbReference type="ARBA" id="ARBA00004141"/>
    </source>
</evidence>
<comment type="subcellular location">
    <subcellularLocation>
        <location evidence="1">Membrane</location>
        <topology evidence="1">Multi-pass membrane protein</topology>
    </subcellularLocation>
</comment>
<dbReference type="InterPro" id="IPR050186">
    <property type="entry name" value="TPT_transporter"/>
</dbReference>
<feature type="transmembrane region" description="Helical" evidence="6">
    <location>
        <begin position="170"/>
        <end position="193"/>
    </location>
</feature>
<sequence>MLANDHVHTTAHGRSVYGAAPEKQRPQEDGSFSWLASLFAARQSLPTHLDEKHAWESNTSVRLRALKRSLLRRIPKLDTSRVRPLTRPPSPDDSSSLAIPTPATIRFILLCSLWYTSSALSSNTGKSILTRFRYPVTLTFLQFGFVAAYCLLFMSPLVRFTTLRRPSNAILQSTLPMGIFQVGGHIFSSMAISRIPVSTTHTIKALSPLFTVAAYALLFGVKYSAKTYMSLLPLTLGVMLACSFDMSASNAIGLLCAFGSALIFVSSNIFFKKVMPSGSTSTSHKLDKLNLLFYSSSMAFLLMIPVWVYCDLPVLLATARDPLYISHPAHGSGPSPHAHSLVFYVFANGTVHFAQNIIAFIILAGTSPVTYSIASLIKRVAVILIALAWFATPVHPVQGVGIALTFFGLWMYNNAKGDVEQGERAVRRVEAARSLVLPSTREETDLVDEELSTPVSAMPEVALTSAYGRHAHGRAPEGVLPPSIPTSTSASSPTHPPLSRPPPPRRPSQSHAHAQPPAYSHTHPHPNLHIKITPPSADARARSPVGSYPSPPPSLDSPPMSPGSRRQMPRRGSMATGHGHPYAHPHGALEASAPRAAVGA</sequence>
<feature type="transmembrane region" description="Helical" evidence="6">
    <location>
        <begin position="205"/>
        <end position="221"/>
    </location>
</feature>
<organism evidence="8 9">
    <name type="scientific">Obba rivulosa</name>
    <dbReference type="NCBI Taxonomy" id="1052685"/>
    <lineage>
        <taxon>Eukaryota</taxon>
        <taxon>Fungi</taxon>
        <taxon>Dikarya</taxon>
        <taxon>Basidiomycota</taxon>
        <taxon>Agaricomycotina</taxon>
        <taxon>Agaricomycetes</taxon>
        <taxon>Polyporales</taxon>
        <taxon>Gelatoporiaceae</taxon>
        <taxon>Obba</taxon>
    </lineage>
</organism>
<evidence type="ECO:0000259" key="7">
    <source>
        <dbReference type="Pfam" id="PF03151"/>
    </source>
</evidence>
<dbReference type="Proteomes" id="UP000250043">
    <property type="component" value="Unassembled WGS sequence"/>
</dbReference>
<dbReference type="PANTHER" id="PTHR11132">
    <property type="entry name" value="SOLUTE CARRIER FAMILY 35"/>
    <property type="match status" value="1"/>
</dbReference>
<feature type="transmembrane region" description="Helical" evidence="6">
    <location>
        <begin position="291"/>
        <end position="309"/>
    </location>
</feature>
<evidence type="ECO:0000256" key="6">
    <source>
        <dbReference type="SAM" id="Phobius"/>
    </source>
</evidence>
<feature type="compositionally biased region" description="Pro residues" evidence="5">
    <location>
        <begin position="549"/>
        <end position="561"/>
    </location>
</feature>
<reference evidence="8 9" key="1">
    <citation type="submission" date="2016-07" db="EMBL/GenBank/DDBJ databases">
        <title>Draft genome of the white-rot fungus Obba rivulosa 3A-2.</title>
        <authorList>
            <consortium name="DOE Joint Genome Institute"/>
            <person name="Miettinen O."/>
            <person name="Riley R."/>
            <person name="Acob R."/>
            <person name="Barry K."/>
            <person name="Cullen D."/>
            <person name="De Vries R."/>
            <person name="Hainaut M."/>
            <person name="Hatakka A."/>
            <person name="Henrissat B."/>
            <person name="Hilden K."/>
            <person name="Kuo R."/>
            <person name="Labutti K."/>
            <person name="Lipzen A."/>
            <person name="Makela M.R."/>
            <person name="Sandor L."/>
            <person name="Spatafora J.W."/>
            <person name="Grigoriev I.V."/>
            <person name="Hibbett D.S."/>
        </authorList>
    </citation>
    <scope>NUCLEOTIDE SEQUENCE [LARGE SCALE GENOMIC DNA]</scope>
    <source>
        <strain evidence="8 9">3A-2</strain>
    </source>
</reference>
<feature type="transmembrane region" description="Helical" evidence="6">
    <location>
        <begin position="371"/>
        <end position="391"/>
    </location>
</feature>
<keyword evidence="3 6" id="KW-1133">Transmembrane helix</keyword>
<dbReference type="EMBL" id="KV722331">
    <property type="protein sequence ID" value="OCH96327.1"/>
    <property type="molecule type" value="Genomic_DNA"/>
</dbReference>
<dbReference type="AlphaFoldDB" id="A0A8E2DVF0"/>
<feature type="domain" description="Sugar phosphate transporter" evidence="7">
    <location>
        <begin position="107"/>
        <end position="413"/>
    </location>
</feature>
<feature type="transmembrane region" description="Helical" evidence="6">
    <location>
        <begin position="341"/>
        <end position="364"/>
    </location>
</feature>
<keyword evidence="2 6" id="KW-0812">Transmembrane</keyword>
<evidence type="ECO:0000256" key="2">
    <source>
        <dbReference type="ARBA" id="ARBA00022692"/>
    </source>
</evidence>
<accession>A0A8E2DVF0</accession>
<feature type="compositionally biased region" description="Low complexity" evidence="5">
    <location>
        <begin position="577"/>
        <end position="588"/>
    </location>
</feature>
<dbReference type="SUPFAM" id="SSF103481">
    <property type="entry name" value="Multidrug resistance efflux transporter EmrE"/>
    <property type="match status" value="1"/>
</dbReference>
<evidence type="ECO:0000256" key="4">
    <source>
        <dbReference type="ARBA" id="ARBA00023136"/>
    </source>
</evidence>
<feature type="transmembrane region" description="Helical" evidence="6">
    <location>
        <begin position="252"/>
        <end position="271"/>
    </location>
</feature>
<dbReference type="GO" id="GO:0016020">
    <property type="term" value="C:membrane"/>
    <property type="evidence" value="ECO:0007669"/>
    <property type="project" value="UniProtKB-SubCell"/>
</dbReference>
<evidence type="ECO:0000313" key="8">
    <source>
        <dbReference type="EMBL" id="OCH96327.1"/>
    </source>
</evidence>
<protein>
    <submittedName>
        <fullName evidence="8">TPT-domain-containing protein</fullName>
    </submittedName>
</protein>
<feature type="compositionally biased region" description="Pro residues" evidence="5">
    <location>
        <begin position="494"/>
        <end position="506"/>
    </location>
</feature>
<dbReference type="Pfam" id="PF03151">
    <property type="entry name" value="TPT"/>
    <property type="match status" value="1"/>
</dbReference>
<name>A0A8E2DVF0_9APHY</name>
<keyword evidence="9" id="KW-1185">Reference proteome</keyword>
<evidence type="ECO:0000313" key="9">
    <source>
        <dbReference type="Proteomes" id="UP000250043"/>
    </source>
</evidence>